<evidence type="ECO:0000313" key="1">
    <source>
        <dbReference type="EMBL" id="EGW04648.1"/>
    </source>
</evidence>
<dbReference type="GlyGen" id="G3HZI8">
    <property type="glycosylation" value="1 site"/>
</dbReference>
<dbReference type="InParanoid" id="G3HZI8"/>
<dbReference type="Proteomes" id="UP000001075">
    <property type="component" value="Unassembled WGS sequence"/>
</dbReference>
<organism evidence="1 2">
    <name type="scientific">Cricetulus griseus</name>
    <name type="common">Chinese hamster</name>
    <name type="synonym">Cricetulus barabensis griseus</name>
    <dbReference type="NCBI Taxonomy" id="10029"/>
    <lineage>
        <taxon>Eukaryota</taxon>
        <taxon>Metazoa</taxon>
        <taxon>Chordata</taxon>
        <taxon>Craniata</taxon>
        <taxon>Vertebrata</taxon>
        <taxon>Euteleostomi</taxon>
        <taxon>Mammalia</taxon>
        <taxon>Eutheria</taxon>
        <taxon>Euarchontoglires</taxon>
        <taxon>Glires</taxon>
        <taxon>Rodentia</taxon>
        <taxon>Myomorpha</taxon>
        <taxon>Muroidea</taxon>
        <taxon>Cricetidae</taxon>
        <taxon>Cricetinae</taxon>
        <taxon>Cricetulus</taxon>
    </lineage>
</organism>
<evidence type="ECO:0000313" key="2">
    <source>
        <dbReference type="Proteomes" id="UP000001075"/>
    </source>
</evidence>
<sequence>MAGFHSTGIFPTPGAGFIEQIHTFLKCNEHFEPYFKSKIQCLRCQKFLTILDIQKKQEIIQVAY</sequence>
<name>G3HZI8_CRIGR</name>
<accession>G3HZI8</accession>
<reference evidence="2" key="1">
    <citation type="journal article" date="2011" name="Nat. Biotechnol.">
        <title>The genomic sequence of the Chinese hamster ovary (CHO)-K1 cell line.</title>
        <authorList>
            <person name="Xu X."/>
            <person name="Nagarajan H."/>
            <person name="Lewis N.E."/>
            <person name="Pan S."/>
            <person name="Cai Z."/>
            <person name="Liu X."/>
            <person name="Chen W."/>
            <person name="Xie M."/>
            <person name="Wang W."/>
            <person name="Hammond S."/>
            <person name="Andersen M.R."/>
            <person name="Neff N."/>
            <person name="Passarelli B."/>
            <person name="Koh W."/>
            <person name="Fan H.C."/>
            <person name="Wang J."/>
            <person name="Gui Y."/>
            <person name="Lee K.H."/>
            <person name="Betenbaugh M.J."/>
            <person name="Quake S.R."/>
            <person name="Famili I."/>
            <person name="Palsson B.O."/>
            <person name="Wang J."/>
        </authorList>
    </citation>
    <scope>NUCLEOTIDE SEQUENCE [LARGE SCALE GENOMIC DNA]</scope>
    <source>
        <strain evidence="2">CHO K1 cell line</strain>
    </source>
</reference>
<gene>
    <name evidence="1" type="ORF">I79_016493</name>
</gene>
<dbReference type="EMBL" id="JH000971">
    <property type="protein sequence ID" value="EGW04648.1"/>
    <property type="molecule type" value="Genomic_DNA"/>
</dbReference>
<dbReference type="AlphaFoldDB" id="G3HZI8"/>
<protein>
    <submittedName>
        <fullName evidence="1">Uncharacterized protein</fullName>
    </submittedName>
</protein>
<proteinExistence type="predicted"/>